<keyword evidence="4" id="KW-1185">Reference proteome</keyword>
<sequence length="452" mass="50666">MTSMKELINLQTATGGTIQRIIRNYKKDPVDRKGNASYYHEKHRILSELWDAFEATDGKLRILVEDQTNIEYFDGQYYEQIQTLTNEYLEIFSKEADRIKEAEYHEPPQKHVIKFNARGTALKRFLAGLENVSPNEPQQFYTIRIDTIKKLWGQVEDLYDEVWEQVSDSLINGLDQDNHEQLQLMPSPTSSTTQPPKVESNALKAVVTSAAANNSKPHTNYVLLGTARVRIIAASGNSAEFRAILDSGSQLERLTTNVTWMTLAHNNQWIYAYSLLTQAMAVCDRDIIPLNVKDSGLLTIEPECILQHDSVHISGHSSVTTTLAYTSLGELSELSQQDFVKDNSTATFNYSVLSNHYAIQLTELATIQHKLEVIKATTIQHPNSSNHNSRIAYSALAISVAAITILFCSMILLKKAVIAHITAATTHDNPQHEATPTPAPRTSRSPNFIVQV</sequence>
<keyword evidence="2" id="KW-0472">Membrane</keyword>
<evidence type="ECO:0000256" key="1">
    <source>
        <dbReference type="SAM" id="MobiDB-lite"/>
    </source>
</evidence>
<evidence type="ECO:0000313" key="4">
    <source>
        <dbReference type="Proteomes" id="UP000078200"/>
    </source>
</evidence>
<dbReference type="AlphaFoldDB" id="A0A1A9V0T3"/>
<keyword evidence="2" id="KW-1133">Transmembrane helix</keyword>
<evidence type="ECO:0000256" key="2">
    <source>
        <dbReference type="SAM" id="Phobius"/>
    </source>
</evidence>
<proteinExistence type="predicted"/>
<reference evidence="3" key="1">
    <citation type="submission" date="2020-05" db="UniProtKB">
        <authorList>
            <consortium name="EnsemblMetazoa"/>
        </authorList>
    </citation>
    <scope>IDENTIFICATION</scope>
    <source>
        <strain evidence="3">TTRI</strain>
    </source>
</reference>
<feature type="transmembrane region" description="Helical" evidence="2">
    <location>
        <begin position="391"/>
        <end position="413"/>
    </location>
</feature>
<feature type="region of interest" description="Disordered" evidence="1">
    <location>
        <begin position="427"/>
        <end position="452"/>
    </location>
</feature>
<dbReference type="STRING" id="7395.A0A1A9V0T3"/>
<dbReference type="VEuPathDB" id="VectorBase:GAUT022082"/>
<protein>
    <recommendedName>
        <fullName evidence="5">Peptidase A2 domain-containing protein</fullName>
    </recommendedName>
</protein>
<feature type="compositionally biased region" description="Low complexity" evidence="1">
    <location>
        <begin position="434"/>
        <end position="446"/>
    </location>
</feature>
<name>A0A1A9V0T3_GLOAU</name>
<evidence type="ECO:0008006" key="5">
    <source>
        <dbReference type="Google" id="ProtNLM"/>
    </source>
</evidence>
<evidence type="ECO:0000313" key="3">
    <source>
        <dbReference type="EnsemblMetazoa" id="GAUT022082-PA"/>
    </source>
</evidence>
<dbReference type="Proteomes" id="UP000078200">
    <property type="component" value="Unassembled WGS sequence"/>
</dbReference>
<organism evidence="3 4">
    <name type="scientific">Glossina austeni</name>
    <name type="common">Savannah tsetse fly</name>
    <dbReference type="NCBI Taxonomy" id="7395"/>
    <lineage>
        <taxon>Eukaryota</taxon>
        <taxon>Metazoa</taxon>
        <taxon>Ecdysozoa</taxon>
        <taxon>Arthropoda</taxon>
        <taxon>Hexapoda</taxon>
        <taxon>Insecta</taxon>
        <taxon>Pterygota</taxon>
        <taxon>Neoptera</taxon>
        <taxon>Endopterygota</taxon>
        <taxon>Diptera</taxon>
        <taxon>Brachycera</taxon>
        <taxon>Muscomorpha</taxon>
        <taxon>Hippoboscoidea</taxon>
        <taxon>Glossinidae</taxon>
        <taxon>Glossina</taxon>
    </lineage>
</organism>
<accession>A0A1A9V0T3</accession>
<keyword evidence="2" id="KW-0812">Transmembrane</keyword>
<dbReference type="EnsemblMetazoa" id="GAUT022082-RA">
    <property type="protein sequence ID" value="GAUT022082-PA"/>
    <property type="gene ID" value="GAUT022082"/>
</dbReference>